<sequence length="90" mass="9916">MTPSDENECRQMLYTGYHYNDGPSAVRYPRGNAVGVELTPLEKLPIGKGIVKRRGEKLAILNFGTLMPEAAKVAESLNATLVDMRFCETA</sequence>
<reference evidence="6 7" key="1">
    <citation type="submission" date="2018-06" db="EMBL/GenBank/DDBJ databases">
        <authorList>
            <consortium name="Pathogen Informatics"/>
            <person name="Doyle S."/>
        </authorList>
    </citation>
    <scope>NUCLEOTIDE SEQUENCE [LARGE SCALE GENOMIC DNA]</scope>
    <source>
        <strain evidence="6 7">NCTC9073</strain>
    </source>
</reference>
<keyword evidence="4" id="KW-0460">Magnesium</keyword>
<dbReference type="Gene3D" id="3.40.50.970">
    <property type="match status" value="1"/>
</dbReference>
<dbReference type="GO" id="GO:0019288">
    <property type="term" value="P:isopentenyl diphosphate biosynthetic process, methylerythritol 4-phosphate pathway"/>
    <property type="evidence" value="ECO:0007669"/>
    <property type="project" value="TreeGrafter"/>
</dbReference>
<dbReference type="GO" id="GO:0016114">
    <property type="term" value="P:terpenoid biosynthetic process"/>
    <property type="evidence" value="ECO:0007669"/>
    <property type="project" value="InterPro"/>
</dbReference>
<name>A0A2X1N1V1_ECOLX</name>
<evidence type="ECO:0000256" key="3">
    <source>
        <dbReference type="ARBA" id="ARBA00022679"/>
    </source>
</evidence>
<accession>A0A2X1N1V1</accession>
<dbReference type="InterPro" id="IPR005477">
    <property type="entry name" value="Dxylulose-5-P_synthase"/>
</dbReference>
<dbReference type="InterPro" id="IPR029061">
    <property type="entry name" value="THDP-binding"/>
</dbReference>
<keyword evidence="5" id="KW-0786">Thiamine pyrophosphate</keyword>
<dbReference type="SUPFAM" id="SSF52518">
    <property type="entry name" value="Thiamin diphosphate-binding fold (THDP-binding)"/>
    <property type="match status" value="1"/>
</dbReference>
<dbReference type="SUPFAM" id="SSF52922">
    <property type="entry name" value="TK C-terminal domain-like"/>
    <property type="match status" value="1"/>
</dbReference>
<comment type="subunit">
    <text evidence="2">Homodimer.</text>
</comment>
<dbReference type="EC" id="2.2.1.7" evidence="6"/>
<dbReference type="EMBL" id="UASD01000008">
    <property type="protein sequence ID" value="SPX11640.1"/>
    <property type="molecule type" value="Genomic_DNA"/>
</dbReference>
<evidence type="ECO:0000256" key="4">
    <source>
        <dbReference type="ARBA" id="ARBA00022842"/>
    </source>
</evidence>
<dbReference type="GO" id="GO:0005829">
    <property type="term" value="C:cytosol"/>
    <property type="evidence" value="ECO:0007669"/>
    <property type="project" value="TreeGrafter"/>
</dbReference>
<dbReference type="GO" id="GO:0008661">
    <property type="term" value="F:1-deoxy-D-xylulose-5-phosphate synthase activity"/>
    <property type="evidence" value="ECO:0007669"/>
    <property type="project" value="UniProtKB-EC"/>
</dbReference>
<evidence type="ECO:0000256" key="5">
    <source>
        <dbReference type="ARBA" id="ARBA00023052"/>
    </source>
</evidence>
<dbReference type="Proteomes" id="UP000250780">
    <property type="component" value="Unassembled WGS sequence"/>
</dbReference>
<evidence type="ECO:0000313" key="7">
    <source>
        <dbReference type="Proteomes" id="UP000250780"/>
    </source>
</evidence>
<dbReference type="InterPro" id="IPR009014">
    <property type="entry name" value="Transketo_C/PFOR_II"/>
</dbReference>
<protein>
    <submittedName>
        <fullName evidence="6">1-deoxy-D-xylulose-5-phosphate synthase</fullName>
        <ecNumber evidence="6">2.2.1.7</ecNumber>
    </submittedName>
</protein>
<evidence type="ECO:0000256" key="1">
    <source>
        <dbReference type="ARBA" id="ARBA00001946"/>
    </source>
</evidence>
<evidence type="ECO:0000313" key="6">
    <source>
        <dbReference type="EMBL" id="SPX11640.1"/>
    </source>
</evidence>
<gene>
    <name evidence="6" type="primary">dxs_4</name>
    <name evidence="6" type="ORF">NCTC9073_02983</name>
</gene>
<keyword evidence="3 6" id="KW-0808">Transferase</keyword>
<evidence type="ECO:0000256" key="2">
    <source>
        <dbReference type="ARBA" id="ARBA00011738"/>
    </source>
</evidence>
<comment type="cofactor">
    <cofactor evidence="1">
        <name>Mg(2+)</name>
        <dbReference type="ChEBI" id="CHEBI:18420"/>
    </cofactor>
</comment>
<proteinExistence type="predicted"/>
<dbReference type="AlphaFoldDB" id="A0A2X1N1V1"/>
<dbReference type="PANTHER" id="PTHR43322:SF5">
    <property type="entry name" value="1-DEOXY-D-XYLULOSE-5-PHOSPHATE SYNTHASE, CHLOROPLASTIC"/>
    <property type="match status" value="1"/>
</dbReference>
<organism evidence="6 7">
    <name type="scientific">Escherichia coli</name>
    <dbReference type="NCBI Taxonomy" id="562"/>
    <lineage>
        <taxon>Bacteria</taxon>
        <taxon>Pseudomonadati</taxon>
        <taxon>Pseudomonadota</taxon>
        <taxon>Gammaproteobacteria</taxon>
        <taxon>Enterobacterales</taxon>
        <taxon>Enterobacteriaceae</taxon>
        <taxon>Escherichia</taxon>
    </lineage>
</organism>
<dbReference type="PANTHER" id="PTHR43322">
    <property type="entry name" value="1-D-DEOXYXYLULOSE 5-PHOSPHATE SYNTHASE-RELATED"/>
    <property type="match status" value="1"/>
</dbReference>
<dbReference type="Gene3D" id="3.40.50.920">
    <property type="match status" value="1"/>
</dbReference>